<evidence type="ECO:0000256" key="10">
    <source>
        <dbReference type="ARBA" id="ARBA00063837"/>
    </source>
</evidence>
<dbReference type="SMART" id="SM00382">
    <property type="entry name" value="AAA"/>
    <property type="match status" value="1"/>
</dbReference>
<dbReference type="FunFam" id="3.40.50.300:FF:000056">
    <property type="entry name" value="Cell division ATP-binding protein FtsE"/>
    <property type="match status" value="1"/>
</dbReference>
<keyword evidence="8 11" id="KW-0131">Cell cycle</keyword>
<evidence type="ECO:0000256" key="2">
    <source>
        <dbReference type="ARBA" id="ARBA00020019"/>
    </source>
</evidence>
<keyword evidence="15" id="KW-1185">Reference proteome</keyword>
<organism evidence="14 15">
    <name type="scientific">Agromyces agglutinans</name>
    <dbReference type="NCBI Taxonomy" id="2662258"/>
    <lineage>
        <taxon>Bacteria</taxon>
        <taxon>Bacillati</taxon>
        <taxon>Actinomycetota</taxon>
        <taxon>Actinomycetes</taxon>
        <taxon>Micrococcales</taxon>
        <taxon>Microbacteriaceae</taxon>
        <taxon>Agromyces</taxon>
    </lineage>
</organism>
<dbReference type="InterPro" id="IPR003439">
    <property type="entry name" value="ABC_transporter-like_ATP-bd"/>
</dbReference>
<evidence type="ECO:0000256" key="6">
    <source>
        <dbReference type="ARBA" id="ARBA00022840"/>
    </source>
</evidence>
<comment type="subunit">
    <text evidence="10 11">Homodimer. Forms a membrane-associated complex with FtsX.</text>
</comment>
<comment type="function">
    <text evidence="9">Part of the ABC transporter FtsEX involved in cellular division. Has ATPase activity.</text>
</comment>
<feature type="region of interest" description="Disordered" evidence="12">
    <location>
        <begin position="328"/>
        <end position="379"/>
    </location>
</feature>
<accession>A0A6I2F0C6</accession>
<sequence>MIRFDSVTKTYPGQSKPALDDLGVEILRGEFVFLVGASGSGKSSFLRLILKEEKPSKGSIHVLGQDLGTISTRKVPYFRRSLGVVFQDFRLLPNKTVYENVAFTLRVIGKSRGFIQSAVPETLKLVGLEGKEKRMPHELSGGEQQRVAIARAIVNKPQILLADEPTGNLDPVTSAGIMTLLERINAGGTTIIMATHEAGIVDQMQRRVIELSSGAIVRDQRDAGYDGQTVRDVEYEPVIDPATPMPDSEAAAAAAGATATVATAASGSAATTAATAAQTDAAPEPATITAAAPKVTPEVMRDAAPLYVEPEATDEVTDAAAEITAAATGQIQVDPEQLKPGEKPAEAASEHLTLAERLGLRAPGGPRRDDTDQEVGPTS</sequence>
<keyword evidence="7 11" id="KW-0472">Membrane</keyword>
<name>A0A6I2F0C6_9MICO</name>
<dbReference type="Gene3D" id="3.40.50.300">
    <property type="entry name" value="P-loop containing nucleotide triphosphate hydrolases"/>
    <property type="match status" value="1"/>
</dbReference>
<protein>
    <recommendedName>
        <fullName evidence="2 11">Cell division ATP-binding protein FtsE</fullName>
    </recommendedName>
</protein>
<feature type="domain" description="ABC transporter" evidence="13">
    <location>
        <begin position="2"/>
        <end position="238"/>
    </location>
</feature>
<keyword evidence="5 11" id="KW-0547">Nucleotide-binding</keyword>
<dbReference type="PROSITE" id="PS00211">
    <property type="entry name" value="ABC_TRANSPORTER_1"/>
    <property type="match status" value="1"/>
</dbReference>
<dbReference type="GO" id="GO:0005886">
    <property type="term" value="C:plasma membrane"/>
    <property type="evidence" value="ECO:0007669"/>
    <property type="project" value="UniProtKB-SubCell"/>
</dbReference>
<dbReference type="InterPro" id="IPR003593">
    <property type="entry name" value="AAA+_ATPase"/>
</dbReference>
<evidence type="ECO:0000256" key="7">
    <source>
        <dbReference type="ARBA" id="ARBA00023136"/>
    </source>
</evidence>
<evidence type="ECO:0000256" key="4">
    <source>
        <dbReference type="ARBA" id="ARBA00022618"/>
    </source>
</evidence>
<evidence type="ECO:0000259" key="13">
    <source>
        <dbReference type="PROSITE" id="PS50893"/>
    </source>
</evidence>
<evidence type="ECO:0000256" key="3">
    <source>
        <dbReference type="ARBA" id="ARBA00022475"/>
    </source>
</evidence>
<feature type="compositionally biased region" description="Basic and acidic residues" evidence="12">
    <location>
        <begin position="336"/>
        <end position="349"/>
    </location>
</feature>
<dbReference type="GO" id="GO:0016887">
    <property type="term" value="F:ATP hydrolysis activity"/>
    <property type="evidence" value="ECO:0007669"/>
    <property type="project" value="InterPro"/>
</dbReference>
<dbReference type="Pfam" id="PF00005">
    <property type="entry name" value="ABC_tran"/>
    <property type="match status" value="1"/>
</dbReference>
<evidence type="ECO:0000256" key="8">
    <source>
        <dbReference type="ARBA" id="ARBA00023306"/>
    </source>
</evidence>
<keyword evidence="4 11" id="KW-0132">Cell division</keyword>
<dbReference type="GO" id="GO:0022857">
    <property type="term" value="F:transmembrane transporter activity"/>
    <property type="evidence" value="ECO:0007669"/>
    <property type="project" value="TreeGrafter"/>
</dbReference>
<dbReference type="EMBL" id="WJIF01000001">
    <property type="protein sequence ID" value="MRG58855.1"/>
    <property type="molecule type" value="Genomic_DNA"/>
</dbReference>
<proteinExistence type="inferred from homology"/>
<dbReference type="NCBIfam" id="TIGR02673">
    <property type="entry name" value="FtsE"/>
    <property type="match status" value="1"/>
</dbReference>
<dbReference type="AlphaFoldDB" id="A0A6I2F0C6"/>
<keyword evidence="3 11" id="KW-1003">Cell membrane</keyword>
<dbReference type="SUPFAM" id="SSF52540">
    <property type="entry name" value="P-loop containing nucleoside triphosphate hydrolases"/>
    <property type="match status" value="1"/>
</dbReference>
<evidence type="ECO:0000313" key="15">
    <source>
        <dbReference type="Proteomes" id="UP000431080"/>
    </source>
</evidence>
<reference evidence="14 15" key="1">
    <citation type="submission" date="2019-10" db="EMBL/GenBank/DDBJ databases">
        <authorList>
            <person name="Nie G."/>
            <person name="Ming H."/>
            <person name="Yi B."/>
        </authorList>
    </citation>
    <scope>NUCLEOTIDE SEQUENCE [LARGE SCALE GENOMIC DNA]</scope>
    <source>
        <strain evidence="14 15">CFH 90414</strain>
    </source>
</reference>
<dbReference type="InterPro" id="IPR027417">
    <property type="entry name" value="P-loop_NTPase"/>
</dbReference>
<evidence type="ECO:0000313" key="14">
    <source>
        <dbReference type="EMBL" id="MRG58855.1"/>
    </source>
</evidence>
<evidence type="ECO:0000256" key="5">
    <source>
        <dbReference type="ARBA" id="ARBA00022741"/>
    </source>
</evidence>
<comment type="caution">
    <text evidence="14">The sequence shown here is derived from an EMBL/GenBank/DDBJ whole genome shotgun (WGS) entry which is preliminary data.</text>
</comment>
<dbReference type="InterPro" id="IPR015854">
    <property type="entry name" value="ABC_transpr_LolD-like"/>
</dbReference>
<evidence type="ECO:0000256" key="1">
    <source>
        <dbReference type="ARBA" id="ARBA00005417"/>
    </source>
</evidence>
<dbReference type="PROSITE" id="PS50893">
    <property type="entry name" value="ABC_TRANSPORTER_2"/>
    <property type="match status" value="1"/>
</dbReference>
<gene>
    <name evidence="11 14" type="primary">ftsE</name>
    <name evidence="14" type="ORF">GE115_03065</name>
</gene>
<dbReference type="InterPro" id="IPR017871">
    <property type="entry name" value="ABC_transporter-like_CS"/>
</dbReference>
<dbReference type="RefSeq" id="WP_153683262.1">
    <property type="nucleotide sequence ID" value="NZ_WJIF01000001.1"/>
</dbReference>
<dbReference type="Proteomes" id="UP000431080">
    <property type="component" value="Unassembled WGS sequence"/>
</dbReference>
<comment type="subcellular location">
    <subcellularLocation>
        <location evidence="11">Cell membrane</location>
        <topology evidence="11">Peripheral membrane protein</topology>
        <orientation evidence="11">Cytoplasmic side</orientation>
    </subcellularLocation>
</comment>
<comment type="similarity">
    <text evidence="1 11">Belongs to the ABC transporter superfamily.</text>
</comment>
<dbReference type="PANTHER" id="PTHR24220:SF470">
    <property type="entry name" value="CELL DIVISION ATP-BINDING PROTEIN FTSE"/>
    <property type="match status" value="1"/>
</dbReference>
<evidence type="ECO:0000256" key="9">
    <source>
        <dbReference type="ARBA" id="ARBA00054718"/>
    </source>
</evidence>
<dbReference type="PANTHER" id="PTHR24220">
    <property type="entry name" value="IMPORT ATP-BINDING PROTEIN"/>
    <property type="match status" value="1"/>
</dbReference>
<dbReference type="InterPro" id="IPR005286">
    <property type="entry name" value="Cell_div_FtsE"/>
</dbReference>
<evidence type="ECO:0000256" key="11">
    <source>
        <dbReference type="RuleBase" id="RU365094"/>
    </source>
</evidence>
<evidence type="ECO:0000256" key="12">
    <source>
        <dbReference type="SAM" id="MobiDB-lite"/>
    </source>
</evidence>
<dbReference type="GO" id="GO:0051301">
    <property type="term" value="P:cell division"/>
    <property type="evidence" value="ECO:0007669"/>
    <property type="project" value="UniProtKB-UniRule"/>
</dbReference>
<keyword evidence="6 11" id="KW-0067">ATP-binding</keyword>
<dbReference type="GO" id="GO:0005524">
    <property type="term" value="F:ATP binding"/>
    <property type="evidence" value="ECO:0007669"/>
    <property type="project" value="UniProtKB-UniRule"/>
</dbReference>